<accession>A0A9P4YYZ3</accession>
<evidence type="ECO:0000256" key="1">
    <source>
        <dbReference type="SAM" id="SignalP"/>
    </source>
</evidence>
<keyword evidence="1" id="KW-0732">Signal</keyword>
<evidence type="ECO:0000259" key="2">
    <source>
        <dbReference type="Pfam" id="PF16862"/>
    </source>
</evidence>
<evidence type="ECO:0000313" key="4">
    <source>
        <dbReference type="Proteomes" id="UP000749293"/>
    </source>
</evidence>
<dbReference type="PANTHER" id="PTHR36183">
    <property type="entry name" value="BETA-GLUCURONIDASE"/>
    <property type="match status" value="1"/>
</dbReference>
<dbReference type="SUPFAM" id="SSF51445">
    <property type="entry name" value="(Trans)glycosidases"/>
    <property type="match status" value="1"/>
</dbReference>
<feature type="domain" description="Beta-glucuronidase C-terminal" evidence="2">
    <location>
        <begin position="371"/>
        <end position="472"/>
    </location>
</feature>
<organism evidence="3 4">
    <name type="scientific">Geosmithia morbida</name>
    <dbReference type="NCBI Taxonomy" id="1094350"/>
    <lineage>
        <taxon>Eukaryota</taxon>
        <taxon>Fungi</taxon>
        <taxon>Dikarya</taxon>
        <taxon>Ascomycota</taxon>
        <taxon>Pezizomycotina</taxon>
        <taxon>Sordariomycetes</taxon>
        <taxon>Hypocreomycetidae</taxon>
        <taxon>Hypocreales</taxon>
        <taxon>Bionectriaceae</taxon>
        <taxon>Geosmithia</taxon>
    </lineage>
</organism>
<dbReference type="Proteomes" id="UP000749293">
    <property type="component" value="Unassembled WGS sequence"/>
</dbReference>
<dbReference type="AlphaFoldDB" id="A0A9P4YYZ3"/>
<dbReference type="PANTHER" id="PTHR36183:SF2">
    <property type="entry name" value="BETA-GLUCURONIDASE C-TERMINAL DOMAIN-CONTAINING PROTEIN"/>
    <property type="match status" value="1"/>
</dbReference>
<dbReference type="InterPro" id="IPR013780">
    <property type="entry name" value="Glyco_hydro_b"/>
</dbReference>
<dbReference type="GO" id="GO:0016787">
    <property type="term" value="F:hydrolase activity"/>
    <property type="evidence" value="ECO:0007669"/>
    <property type="project" value="UniProtKB-KW"/>
</dbReference>
<name>A0A9P4YYZ3_9HYPO</name>
<gene>
    <name evidence="3" type="ORF">GMORB2_6300</name>
</gene>
<sequence>MALLLLSAFGLLGQQASGLTFDLPSSPPSTASAQLSDAPVGVSFEFFAFPAYMNDVASTNKCLQNLKDVSGTWPPIRIGGTTQDRATYDASSTEAVTYTVSDPADAPDALTFGPPFISLAATYEGKVTLGLNRRLNDIDNTIAAAILAKNSITNLQAIELGNEPTFYTDDDPIADSGSYTADADYASQVAWQDAVSGNLSATGLISAGVYFGTDPMSIVGLTGVEGDANDLVKDYCSHNYPQSQSTADLETLMGHSDIASQISGFEDEISAAKAKGKPHIFGETNSATQGGGGISPTYGAGLWLLDYVMQALVLGTDSLYFHHGTIGNCQYCWWGRYSMGAPYYGAYFATLALAGADQIAPLDGQTDGYAAYAIYKGGAPVRVLLYNSDYYTTGTRSSQTFVLSGLTSDSVTAKRLTAASATSRVDKGSSPTVAGQTFADGTCEIQGDAVSETVTVSAGEATFTLSASEALLVTL</sequence>
<dbReference type="Gene3D" id="3.20.20.80">
    <property type="entry name" value="Glycosidases"/>
    <property type="match status" value="1"/>
</dbReference>
<feature type="signal peptide" evidence="1">
    <location>
        <begin position="1"/>
        <end position="18"/>
    </location>
</feature>
<protein>
    <submittedName>
        <fullName evidence="3">Glycoside hydrolase family 79</fullName>
    </submittedName>
</protein>
<comment type="caution">
    <text evidence="3">The sequence shown here is derived from an EMBL/GenBank/DDBJ whole genome shotgun (WGS) entry which is preliminary data.</text>
</comment>
<feature type="chain" id="PRO_5040270914" evidence="1">
    <location>
        <begin position="19"/>
        <end position="475"/>
    </location>
</feature>
<reference evidence="3" key="1">
    <citation type="submission" date="2020-03" db="EMBL/GenBank/DDBJ databases">
        <title>Site-based positive gene gene selection in Geosmithia morbida across the United States reveals a broad range of putative effectors and factors for local host and environmental adapation.</title>
        <authorList>
            <person name="Onufrak A."/>
            <person name="Murdoch R.W."/>
            <person name="Gazis R."/>
            <person name="Huff M."/>
            <person name="Staton M."/>
            <person name="Klingeman W."/>
            <person name="Hadziabdic D."/>
        </authorList>
    </citation>
    <scope>NUCLEOTIDE SEQUENCE</scope>
    <source>
        <strain evidence="3">1262</strain>
    </source>
</reference>
<dbReference type="Gene3D" id="2.60.40.1180">
    <property type="entry name" value="Golgi alpha-mannosidase II"/>
    <property type="match status" value="1"/>
</dbReference>
<keyword evidence="4" id="KW-1185">Reference proteome</keyword>
<dbReference type="EMBL" id="JAANYQ010000006">
    <property type="protein sequence ID" value="KAF4123599.1"/>
    <property type="molecule type" value="Genomic_DNA"/>
</dbReference>
<dbReference type="OrthoDB" id="2796951at2759"/>
<dbReference type="Pfam" id="PF16862">
    <property type="entry name" value="Glyco_hydro_79C"/>
    <property type="match status" value="1"/>
</dbReference>
<dbReference type="InterPro" id="IPR031728">
    <property type="entry name" value="GlcAase_C"/>
</dbReference>
<evidence type="ECO:0000313" key="3">
    <source>
        <dbReference type="EMBL" id="KAF4123599.1"/>
    </source>
</evidence>
<dbReference type="RefSeq" id="XP_035322251.1">
    <property type="nucleotide sequence ID" value="XM_035468270.1"/>
</dbReference>
<keyword evidence="3" id="KW-0378">Hydrolase</keyword>
<dbReference type="InterPro" id="IPR052974">
    <property type="entry name" value="GH79_Enzymes"/>
</dbReference>
<dbReference type="GeneID" id="55972525"/>
<proteinExistence type="predicted"/>
<dbReference type="InterPro" id="IPR017853">
    <property type="entry name" value="GH"/>
</dbReference>